<proteinExistence type="predicted"/>
<evidence type="ECO:0000256" key="5">
    <source>
        <dbReference type="ARBA" id="ARBA00017322"/>
    </source>
</evidence>
<comment type="function">
    <text evidence="14">Member of the two-component regulatory system NreB/NreC involved in the control of dissimilatory nitrate/nitrite reduction in response to oxygen. NreB functions as a direct oxygen sensor histidine kinase which is autophosphorylated, in the absence of oxygen, probably at the conserved histidine residue, and transfers its phosphate group probably to a conserved aspartate residue of NreC. NreB/NreC activates the expression of the nitrate (narGHJI) and nitrite (nir) reductase operons, as well as the putative nitrate transporter gene narT.</text>
</comment>
<keyword evidence="17" id="KW-0472">Membrane</keyword>
<keyword evidence="17" id="KW-0812">Transmembrane</keyword>
<evidence type="ECO:0000256" key="12">
    <source>
        <dbReference type="ARBA" id="ARBA00023012"/>
    </source>
</evidence>
<evidence type="ECO:0000259" key="19">
    <source>
        <dbReference type="PROSITE" id="PS50109"/>
    </source>
</evidence>
<evidence type="ECO:0000256" key="10">
    <source>
        <dbReference type="ARBA" id="ARBA00022777"/>
    </source>
</evidence>
<dbReference type="Gene3D" id="1.20.5.1930">
    <property type="match status" value="1"/>
</dbReference>
<dbReference type="RefSeq" id="WP_166105369.1">
    <property type="nucleotide sequence ID" value="NZ_JAADJT010000007.1"/>
</dbReference>
<accession>A0ABX0FN07</accession>
<feature type="domain" description="Histidine kinase" evidence="19">
    <location>
        <begin position="885"/>
        <end position="980"/>
    </location>
</feature>
<keyword evidence="6" id="KW-0004">4Fe-4S</keyword>
<dbReference type="PROSITE" id="PS50109">
    <property type="entry name" value="HIS_KIN"/>
    <property type="match status" value="1"/>
</dbReference>
<organism evidence="20 21">
    <name type="scientific">Duganella aceris</name>
    <dbReference type="NCBI Taxonomy" id="2703883"/>
    <lineage>
        <taxon>Bacteria</taxon>
        <taxon>Pseudomonadati</taxon>
        <taxon>Pseudomonadota</taxon>
        <taxon>Betaproteobacteria</taxon>
        <taxon>Burkholderiales</taxon>
        <taxon>Oxalobacteraceae</taxon>
        <taxon>Telluria group</taxon>
        <taxon>Duganella</taxon>
    </lineage>
</organism>
<evidence type="ECO:0000256" key="15">
    <source>
        <dbReference type="ARBA" id="ARBA00030800"/>
    </source>
</evidence>
<dbReference type="InterPro" id="IPR036890">
    <property type="entry name" value="HATPase_C_sf"/>
</dbReference>
<evidence type="ECO:0000256" key="3">
    <source>
        <dbReference type="ARBA" id="ARBA00004496"/>
    </source>
</evidence>
<comment type="caution">
    <text evidence="20">The sequence shown here is derived from an EMBL/GenBank/DDBJ whole genome shotgun (WGS) entry which is preliminary data.</text>
</comment>
<dbReference type="Gene3D" id="2.130.10.10">
    <property type="entry name" value="YVTN repeat-like/Quinoprotein amine dehydrogenase"/>
    <property type="match status" value="2"/>
</dbReference>
<feature type="transmembrane region" description="Helical" evidence="17">
    <location>
        <begin position="743"/>
        <end position="761"/>
    </location>
</feature>
<dbReference type="SUPFAM" id="SSF63829">
    <property type="entry name" value="Calcium-dependent phosphotriesterase"/>
    <property type="match status" value="3"/>
</dbReference>
<dbReference type="InterPro" id="IPR011123">
    <property type="entry name" value="Y_Y_Y"/>
</dbReference>
<keyword evidence="13" id="KW-0411">Iron-sulfur</keyword>
<feature type="compositionally biased region" description="Polar residues" evidence="16">
    <location>
        <begin position="242"/>
        <end position="251"/>
    </location>
</feature>
<dbReference type="InterPro" id="IPR005467">
    <property type="entry name" value="His_kinase_dom"/>
</dbReference>
<keyword evidence="8" id="KW-0808">Transferase</keyword>
<feature type="signal peptide" evidence="18">
    <location>
        <begin position="1"/>
        <end position="23"/>
    </location>
</feature>
<dbReference type="PANTHER" id="PTHR24421:SF62">
    <property type="entry name" value="SENSORY TRANSDUCTION HISTIDINE KINASE"/>
    <property type="match status" value="1"/>
</dbReference>
<keyword evidence="11" id="KW-0408">Iron</keyword>
<evidence type="ECO:0000256" key="9">
    <source>
        <dbReference type="ARBA" id="ARBA00022723"/>
    </source>
</evidence>
<sequence length="985" mass="108807">MLARYFKLALSAAVILVAQHASALNPKIRLQDLNHVSWSEKDGVPGDIQSMAQSRDGWLWLGTSDGLYRFDGVRFEKRPMPRDRIFNLHALDNGDLLVSYDLEGLTILHPDGKTEELIDTKATTMGPIASMARDKDGVIWAVCVTGLYRYRDGKWETMSSGPEWAGRSFSVLIDQYGRVWASNEKFVYMYDRASKKLQRLPDADLHGSLLQSPDGRLWVARADMVRLVPTPPTGQQLPRDPNATQSESRSGGQFDRDGNLWALKCPYGICRVANAGASTASVIIPSRQADDRLDQQWQLSALSTNVVLEDREGNIWVSTQSGLDRFRENKLIPARIPGPTAIYSTASDTEGQLWVVEMLNRAVWRVSPGVPPERDPLRSGWVLANDRDGALLIAGKRDIERIYHGRSTRIALPLPPGTQPPDLTVIGMLDDGKILWMASLQTGLMGLVDGKWLPRASFNLPKRIFMSAAGGVGQLWLSHNDGKLTLYDDGKLSEFDIGMIGAESGIFPGPQLVVGGRDGIAFKREQHFVQLQPRDAEPLRNVTGMAVTADGDRWLNGSKGVVHIRREDWEASIAQPALPLKYAVINVLEGYPGRAAMDNRLPTIFNAGNGRLWFRATGGLVRLETAELKLNTVKPLVQLLAVATGKASYPLLAPAVLPPGSSNFSIEYTAPGLRKPEGMRFEYQLEGLDQGWQQAGTRRAAYYTNVGPGHYRFHVRAVNEDGMVGDTIATQSIEITPTVMQTWWFRLLCVLALLLAIYAAYRYRIKVATSAIARQMQARLDERERIARTLHDTFLQSVQSLILRVSSVSHKLPHDSATRDKLENILSDADRAITEGRDQVHNLRSGQDIEAALNETGEILAATHPATAFAVVVAGVRRSLQAPVQDEFAEIGQEALRNAFAHAKASDVTARIEYAADSLILSVSDNGRGLDAEEVKRRQAERHWGLTGMKERAKRVGAQFDIASEAGKGTTVTVKLPARLAYDRD</sequence>
<dbReference type="EMBL" id="JAADJT010000007">
    <property type="protein sequence ID" value="NGZ85910.1"/>
    <property type="molecule type" value="Genomic_DNA"/>
</dbReference>
<comment type="catalytic activity">
    <reaction evidence="1">
        <text>ATP + protein L-histidine = ADP + protein N-phospho-L-histidine.</text>
        <dbReference type="EC" id="2.7.13.3"/>
    </reaction>
</comment>
<dbReference type="InterPro" id="IPR013783">
    <property type="entry name" value="Ig-like_fold"/>
</dbReference>
<name>A0ABX0FN07_9BURK</name>
<evidence type="ECO:0000256" key="14">
    <source>
        <dbReference type="ARBA" id="ARBA00024827"/>
    </source>
</evidence>
<dbReference type="SMART" id="SM00387">
    <property type="entry name" value="HATPase_c"/>
    <property type="match status" value="1"/>
</dbReference>
<dbReference type="PRINTS" id="PR00344">
    <property type="entry name" value="BCTRLSENSOR"/>
</dbReference>
<evidence type="ECO:0000256" key="8">
    <source>
        <dbReference type="ARBA" id="ARBA00022679"/>
    </source>
</evidence>
<evidence type="ECO:0000256" key="13">
    <source>
        <dbReference type="ARBA" id="ARBA00023014"/>
    </source>
</evidence>
<keyword evidence="12" id="KW-0902">Two-component regulatory system</keyword>
<dbReference type="Pfam" id="PF07730">
    <property type="entry name" value="HisKA_3"/>
    <property type="match status" value="1"/>
</dbReference>
<keyword evidence="7" id="KW-0963">Cytoplasm</keyword>
<keyword evidence="21" id="KW-1185">Reference proteome</keyword>
<evidence type="ECO:0000256" key="17">
    <source>
        <dbReference type="SAM" id="Phobius"/>
    </source>
</evidence>
<feature type="chain" id="PRO_5045499888" description="Oxygen sensor histidine kinase NreB" evidence="18">
    <location>
        <begin position="24"/>
        <end position="985"/>
    </location>
</feature>
<evidence type="ECO:0000256" key="16">
    <source>
        <dbReference type="SAM" id="MobiDB-lite"/>
    </source>
</evidence>
<evidence type="ECO:0000256" key="2">
    <source>
        <dbReference type="ARBA" id="ARBA00001966"/>
    </source>
</evidence>
<evidence type="ECO:0000313" key="21">
    <source>
        <dbReference type="Proteomes" id="UP000666369"/>
    </source>
</evidence>
<dbReference type="InterPro" id="IPR004358">
    <property type="entry name" value="Sig_transdc_His_kin-like_C"/>
</dbReference>
<evidence type="ECO:0000256" key="6">
    <source>
        <dbReference type="ARBA" id="ARBA00022485"/>
    </source>
</evidence>
<dbReference type="CDD" id="cd16917">
    <property type="entry name" value="HATPase_UhpB-NarQ-NarX-like"/>
    <property type="match status" value="1"/>
</dbReference>
<keyword evidence="9" id="KW-0479">Metal-binding</keyword>
<dbReference type="EC" id="2.7.13.3" evidence="4"/>
<gene>
    <name evidence="20" type="ORF">GW587_16815</name>
</gene>
<reference evidence="21" key="1">
    <citation type="submission" date="2023-07" db="EMBL/GenBank/DDBJ databases">
        <title>Duganella aceri sp. nov., isolated from tree sap.</title>
        <authorList>
            <person name="Kim I.S."/>
        </authorList>
    </citation>
    <scope>NUCLEOTIDE SEQUENCE [LARGE SCALE GENOMIC DNA]</scope>
    <source>
        <strain evidence="21">SAP-35</strain>
    </source>
</reference>
<keyword evidence="18" id="KW-0732">Signal</keyword>
<comment type="subcellular location">
    <subcellularLocation>
        <location evidence="3">Cytoplasm</location>
    </subcellularLocation>
</comment>
<keyword evidence="10" id="KW-0418">Kinase</keyword>
<dbReference type="Pfam" id="PF07495">
    <property type="entry name" value="Y_Y_Y"/>
    <property type="match status" value="1"/>
</dbReference>
<dbReference type="InterPro" id="IPR011712">
    <property type="entry name" value="Sig_transdc_His_kin_sub3_dim/P"/>
</dbReference>
<feature type="region of interest" description="Disordered" evidence="16">
    <location>
        <begin position="229"/>
        <end position="255"/>
    </location>
</feature>
<comment type="cofactor">
    <cofactor evidence="2">
        <name>[4Fe-4S] cluster</name>
        <dbReference type="ChEBI" id="CHEBI:49883"/>
    </cofactor>
</comment>
<evidence type="ECO:0000256" key="18">
    <source>
        <dbReference type="SAM" id="SignalP"/>
    </source>
</evidence>
<evidence type="ECO:0000256" key="7">
    <source>
        <dbReference type="ARBA" id="ARBA00022490"/>
    </source>
</evidence>
<evidence type="ECO:0000256" key="11">
    <source>
        <dbReference type="ARBA" id="ARBA00023004"/>
    </source>
</evidence>
<evidence type="ECO:0000256" key="1">
    <source>
        <dbReference type="ARBA" id="ARBA00000085"/>
    </source>
</evidence>
<dbReference type="InterPro" id="IPR050482">
    <property type="entry name" value="Sensor_HK_TwoCompSys"/>
</dbReference>
<protein>
    <recommendedName>
        <fullName evidence="5">Oxygen sensor histidine kinase NreB</fullName>
        <ecNumber evidence="4">2.7.13.3</ecNumber>
    </recommendedName>
    <alternativeName>
        <fullName evidence="15">Nitrogen regulation protein B</fullName>
    </alternativeName>
</protein>
<dbReference type="Gene3D" id="2.60.40.10">
    <property type="entry name" value="Immunoglobulins"/>
    <property type="match status" value="1"/>
</dbReference>
<dbReference type="PANTHER" id="PTHR24421">
    <property type="entry name" value="NITRATE/NITRITE SENSOR PROTEIN NARX-RELATED"/>
    <property type="match status" value="1"/>
</dbReference>
<dbReference type="Gene3D" id="3.30.565.10">
    <property type="entry name" value="Histidine kinase-like ATPase, C-terminal domain"/>
    <property type="match status" value="1"/>
</dbReference>
<dbReference type="Pfam" id="PF02518">
    <property type="entry name" value="HATPase_c"/>
    <property type="match status" value="1"/>
</dbReference>
<dbReference type="InterPro" id="IPR003594">
    <property type="entry name" value="HATPase_dom"/>
</dbReference>
<evidence type="ECO:0000313" key="20">
    <source>
        <dbReference type="EMBL" id="NGZ85910.1"/>
    </source>
</evidence>
<dbReference type="Proteomes" id="UP000666369">
    <property type="component" value="Unassembled WGS sequence"/>
</dbReference>
<dbReference type="SUPFAM" id="SSF55874">
    <property type="entry name" value="ATPase domain of HSP90 chaperone/DNA topoisomerase II/histidine kinase"/>
    <property type="match status" value="1"/>
</dbReference>
<keyword evidence="17" id="KW-1133">Transmembrane helix</keyword>
<evidence type="ECO:0000256" key="4">
    <source>
        <dbReference type="ARBA" id="ARBA00012438"/>
    </source>
</evidence>
<dbReference type="InterPro" id="IPR015943">
    <property type="entry name" value="WD40/YVTN_repeat-like_dom_sf"/>
</dbReference>